<dbReference type="AlphaFoldDB" id="A0ABD2YUR0"/>
<evidence type="ECO:0000313" key="2">
    <source>
        <dbReference type="Proteomes" id="UP001630127"/>
    </source>
</evidence>
<sequence>MCIHVFLFDKRSYMTMGASNSNNSENNFVVTTERLKGYLLASTTIEAEALPSPSVCVVRIVLEDFLASILAEGITVLRREWVANAAGVVATHFSTMEGGFTVES</sequence>
<comment type="caution">
    <text evidence="1">The sequence shown here is derived from an EMBL/GenBank/DDBJ whole genome shotgun (WGS) entry which is preliminary data.</text>
</comment>
<dbReference type="Proteomes" id="UP001630127">
    <property type="component" value="Unassembled WGS sequence"/>
</dbReference>
<dbReference type="EMBL" id="JBJUIK010000012">
    <property type="protein sequence ID" value="KAL3510589.1"/>
    <property type="molecule type" value="Genomic_DNA"/>
</dbReference>
<gene>
    <name evidence="1" type="ORF">ACH5RR_029990</name>
</gene>
<proteinExistence type="predicted"/>
<organism evidence="1 2">
    <name type="scientific">Cinchona calisaya</name>
    <dbReference type="NCBI Taxonomy" id="153742"/>
    <lineage>
        <taxon>Eukaryota</taxon>
        <taxon>Viridiplantae</taxon>
        <taxon>Streptophyta</taxon>
        <taxon>Embryophyta</taxon>
        <taxon>Tracheophyta</taxon>
        <taxon>Spermatophyta</taxon>
        <taxon>Magnoliopsida</taxon>
        <taxon>eudicotyledons</taxon>
        <taxon>Gunneridae</taxon>
        <taxon>Pentapetalae</taxon>
        <taxon>asterids</taxon>
        <taxon>lamiids</taxon>
        <taxon>Gentianales</taxon>
        <taxon>Rubiaceae</taxon>
        <taxon>Cinchonoideae</taxon>
        <taxon>Cinchoneae</taxon>
        <taxon>Cinchona</taxon>
    </lineage>
</organism>
<reference evidence="1 2" key="1">
    <citation type="submission" date="2024-11" db="EMBL/GenBank/DDBJ databases">
        <title>A near-complete genome assembly of Cinchona calisaya.</title>
        <authorList>
            <person name="Lian D.C."/>
            <person name="Zhao X.W."/>
            <person name="Wei L."/>
        </authorList>
    </citation>
    <scope>NUCLEOTIDE SEQUENCE [LARGE SCALE GENOMIC DNA]</scope>
    <source>
        <tissue evidence="1">Nenye</tissue>
    </source>
</reference>
<evidence type="ECO:0000313" key="1">
    <source>
        <dbReference type="EMBL" id="KAL3510589.1"/>
    </source>
</evidence>
<keyword evidence="2" id="KW-1185">Reference proteome</keyword>
<protein>
    <submittedName>
        <fullName evidence="1">Uncharacterized protein</fullName>
    </submittedName>
</protein>
<accession>A0ABD2YUR0</accession>
<name>A0ABD2YUR0_9GENT</name>